<keyword evidence="1" id="KW-0812">Transmembrane</keyword>
<evidence type="ECO:0000256" key="1">
    <source>
        <dbReference type="SAM" id="Phobius"/>
    </source>
</evidence>
<sequence>MPGIRFVFAAAAAVLPLLNVVKTLRPVSVPFGPQTYQAFKDELWEEVFAQTDAVGRPFHDIRCFMDSVLGPGLPPEEFAASPSAVRAPTPPGFELSPRPYLAGRVALNLTLTSAPSSTGLVAPTIRPVAPVHPLAILPTIISPPPSVAYVILGYFLLGGIMTGIFVLVVVLLALRWAVTPASSTITRTPATRASIRPSGIPRWVPRVTSSFNVVGEFSSSSICDTPPEVVGKPAQCMGEPINEGPVVNALKVHEIPQQSTEDVEQVQEAKPTNSTVSVDAPSQQVFEPTPPYSHARSPELALTAPILSERVRSDTAPGAILYQTPAVSNAPASSKSPASPIPGSVIYETPTATCQVSSAPSLIIYETPRAVRIPSIYETGSVTATPSYGLQTHRTAFPPTISYYDASHQSCMGSNGRPNFLPTSGYYYAGYTPAPWSRQISQVPAGGNKAHRAW</sequence>
<keyword evidence="2" id="KW-0732">Signal</keyword>
<keyword evidence="4" id="KW-1185">Reference proteome</keyword>
<dbReference type="AlphaFoldDB" id="A0A8H7D101"/>
<evidence type="ECO:0000313" key="3">
    <source>
        <dbReference type="EMBL" id="KAF7354733.1"/>
    </source>
</evidence>
<reference evidence="3" key="1">
    <citation type="submission" date="2020-05" db="EMBL/GenBank/DDBJ databases">
        <title>Mycena genomes resolve the evolution of fungal bioluminescence.</title>
        <authorList>
            <person name="Tsai I.J."/>
        </authorList>
    </citation>
    <scope>NUCLEOTIDE SEQUENCE</scope>
    <source>
        <strain evidence="3">160909Yilan</strain>
    </source>
</reference>
<gene>
    <name evidence="3" type="ORF">MSAN_01387300</name>
</gene>
<evidence type="ECO:0000256" key="2">
    <source>
        <dbReference type="SAM" id="SignalP"/>
    </source>
</evidence>
<protein>
    <recommendedName>
        <fullName evidence="5">Transmembrane protein</fullName>
    </recommendedName>
</protein>
<feature type="transmembrane region" description="Helical" evidence="1">
    <location>
        <begin position="147"/>
        <end position="174"/>
    </location>
</feature>
<proteinExistence type="predicted"/>
<dbReference type="EMBL" id="JACAZH010000011">
    <property type="protein sequence ID" value="KAF7354733.1"/>
    <property type="molecule type" value="Genomic_DNA"/>
</dbReference>
<keyword evidence="1" id="KW-1133">Transmembrane helix</keyword>
<evidence type="ECO:0008006" key="5">
    <source>
        <dbReference type="Google" id="ProtNLM"/>
    </source>
</evidence>
<dbReference type="OrthoDB" id="10488296at2759"/>
<accession>A0A8H7D101</accession>
<organism evidence="3 4">
    <name type="scientific">Mycena sanguinolenta</name>
    <dbReference type="NCBI Taxonomy" id="230812"/>
    <lineage>
        <taxon>Eukaryota</taxon>
        <taxon>Fungi</taxon>
        <taxon>Dikarya</taxon>
        <taxon>Basidiomycota</taxon>
        <taxon>Agaricomycotina</taxon>
        <taxon>Agaricomycetes</taxon>
        <taxon>Agaricomycetidae</taxon>
        <taxon>Agaricales</taxon>
        <taxon>Marasmiineae</taxon>
        <taxon>Mycenaceae</taxon>
        <taxon>Mycena</taxon>
    </lineage>
</organism>
<keyword evidence="1" id="KW-0472">Membrane</keyword>
<evidence type="ECO:0000313" key="4">
    <source>
        <dbReference type="Proteomes" id="UP000623467"/>
    </source>
</evidence>
<dbReference type="Proteomes" id="UP000623467">
    <property type="component" value="Unassembled WGS sequence"/>
</dbReference>
<comment type="caution">
    <text evidence="3">The sequence shown here is derived from an EMBL/GenBank/DDBJ whole genome shotgun (WGS) entry which is preliminary data.</text>
</comment>
<name>A0A8H7D101_9AGAR</name>
<feature type="chain" id="PRO_5034850015" description="Transmembrane protein" evidence="2">
    <location>
        <begin position="24"/>
        <end position="454"/>
    </location>
</feature>
<feature type="signal peptide" evidence="2">
    <location>
        <begin position="1"/>
        <end position="23"/>
    </location>
</feature>